<name>A0A830GV59_9CREN</name>
<accession>A0A830GV59</accession>
<evidence type="ECO:0000313" key="2">
    <source>
        <dbReference type="EMBL" id="GGP19860.1"/>
    </source>
</evidence>
<sequence>MARGLSSLGVLVAIMGIIVLLVSSIQYFTYQYEANSAVQNYYDLLSLYQYECLHLNANSSIVMPLCISINGTTMMMSHAQPGS</sequence>
<keyword evidence="1" id="KW-0472">Membrane</keyword>
<evidence type="ECO:0000256" key="1">
    <source>
        <dbReference type="SAM" id="Phobius"/>
    </source>
</evidence>
<keyword evidence="1" id="KW-0812">Transmembrane</keyword>
<feature type="transmembrane region" description="Helical" evidence="1">
    <location>
        <begin position="7"/>
        <end position="28"/>
    </location>
</feature>
<dbReference type="EMBL" id="BMNL01000001">
    <property type="protein sequence ID" value="GGP19860.1"/>
    <property type="molecule type" value="Genomic_DNA"/>
</dbReference>
<comment type="caution">
    <text evidence="2">The sequence shown here is derived from an EMBL/GenBank/DDBJ whole genome shotgun (WGS) entry which is preliminary data.</text>
</comment>
<protein>
    <submittedName>
        <fullName evidence="2">Uncharacterized protein</fullName>
    </submittedName>
</protein>
<dbReference type="RefSeq" id="WP_188595882.1">
    <property type="nucleotide sequence ID" value="NZ_BMNL01000001.1"/>
</dbReference>
<keyword evidence="3" id="KW-1185">Reference proteome</keyword>
<proteinExistence type="predicted"/>
<dbReference type="AlphaFoldDB" id="A0A830GV59"/>
<dbReference type="Proteomes" id="UP000610960">
    <property type="component" value="Unassembled WGS sequence"/>
</dbReference>
<organism evidence="2 3">
    <name type="scientific">Thermocladium modestius</name>
    <dbReference type="NCBI Taxonomy" id="62609"/>
    <lineage>
        <taxon>Archaea</taxon>
        <taxon>Thermoproteota</taxon>
        <taxon>Thermoprotei</taxon>
        <taxon>Thermoproteales</taxon>
        <taxon>Thermoproteaceae</taxon>
        <taxon>Thermocladium</taxon>
    </lineage>
</organism>
<reference evidence="2" key="2">
    <citation type="submission" date="2020-09" db="EMBL/GenBank/DDBJ databases">
        <authorList>
            <person name="Sun Q."/>
            <person name="Ohkuma M."/>
        </authorList>
    </citation>
    <scope>NUCLEOTIDE SEQUENCE</scope>
    <source>
        <strain evidence="2">JCM 10088</strain>
    </source>
</reference>
<evidence type="ECO:0000313" key="3">
    <source>
        <dbReference type="Proteomes" id="UP000610960"/>
    </source>
</evidence>
<gene>
    <name evidence="2" type="ORF">GCM10007981_05250</name>
</gene>
<reference evidence="2" key="1">
    <citation type="journal article" date="2014" name="Int. J. Syst. Evol. Microbiol.">
        <title>Complete genome sequence of Corynebacterium casei LMG S-19264T (=DSM 44701T), isolated from a smear-ripened cheese.</title>
        <authorList>
            <consortium name="US DOE Joint Genome Institute (JGI-PGF)"/>
            <person name="Walter F."/>
            <person name="Albersmeier A."/>
            <person name="Kalinowski J."/>
            <person name="Ruckert C."/>
        </authorList>
    </citation>
    <scope>NUCLEOTIDE SEQUENCE</scope>
    <source>
        <strain evidence="2">JCM 10088</strain>
    </source>
</reference>
<keyword evidence="1" id="KW-1133">Transmembrane helix</keyword>